<accession>A0ABR1IL11</accession>
<evidence type="ECO:0000256" key="2">
    <source>
        <dbReference type="ARBA" id="ARBA00023002"/>
    </source>
</evidence>
<evidence type="ECO:0000256" key="1">
    <source>
        <dbReference type="ARBA" id="ARBA00004685"/>
    </source>
</evidence>
<evidence type="ECO:0000313" key="4">
    <source>
        <dbReference type="EMBL" id="KAK7434066.1"/>
    </source>
</evidence>
<dbReference type="Proteomes" id="UP001498398">
    <property type="component" value="Unassembled WGS sequence"/>
</dbReference>
<dbReference type="PANTHER" id="PTHR33365:SF11">
    <property type="entry name" value="TAT PATHWAY SIGNAL SEQUENCE"/>
    <property type="match status" value="1"/>
</dbReference>
<comment type="similarity">
    <text evidence="3">Belongs to the ustYa family.</text>
</comment>
<organism evidence="4 5">
    <name type="scientific">Marasmiellus scandens</name>
    <dbReference type="NCBI Taxonomy" id="2682957"/>
    <lineage>
        <taxon>Eukaryota</taxon>
        <taxon>Fungi</taxon>
        <taxon>Dikarya</taxon>
        <taxon>Basidiomycota</taxon>
        <taxon>Agaricomycotina</taxon>
        <taxon>Agaricomycetes</taxon>
        <taxon>Agaricomycetidae</taxon>
        <taxon>Agaricales</taxon>
        <taxon>Marasmiineae</taxon>
        <taxon>Omphalotaceae</taxon>
        <taxon>Marasmiellus</taxon>
    </lineage>
</organism>
<dbReference type="Pfam" id="PF11807">
    <property type="entry name" value="UstYa"/>
    <property type="match status" value="1"/>
</dbReference>
<dbReference type="EMBL" id="JBANRG010000132">
    <property type="protein sequence ID" value="KAK7434066.1"/>
    <property type="molecule type" value="Genomic_DNA"/>
</dbReference>
<gene>
    <name evidence="4" type="ORF">VKT23_020392</name>
</gene>
<evidence type="ECO:0000256" key="3">
    <source>
        <dbReference type="ARBA" id="ARBA00035112"/>
    </source>
</evidence>
<name>A0ABR1IL11_9AGAR</name>
<dbReference type="InterPro" id="IPR021765">
    <property type="entry name" value="UstYa-like"/>
</dbReference>
<keyword evidence="2" id="KW-0560">Oxidoreductase</keyword>
<evidence type="ECO:0008006" key="6">
    <source>
        <dbReference type="Google" id="ProtNLM"/>
    </source>
</evidence>
<dbReference type="PANTHER" id="PTHR33365">
    <property type="entry name" value="YALI0B05434P"/>
    <property type="match status" value="1"/>
</dbReference>
<protein>
    <recommendedName>
        <fullName evidence="6">Oxidase ustYa</fullName>
    </recommendedName>
</protein>
<keyword evidence="5" id="KW-1185">Reference proteome</keyword>
<comment type="pathway">
    <text evidence="1">Mycotoxin biosynthesis.</text>
</comment>
<sequence length="217" mass="23897">MGLTVRRFSVLGVVLTFSILINLVAVTKQVWLLAPSRRSYTYVGHDHPRELPLKLRTVNLALADDPEHYGLEGARAVAEWNALHPDGQGSVYLSDARIDGTLQPPYHLGMFHALQCLNHLRSAYVNGNDNPARTSHCVGYLLQSILCFADTTLEEGGVGARTADGSVIAPANNNTHTCRDWSQLYDYAAENRAGWMAEQIALEAELSRGTLLEDLQI</sequence>
<reference evidence="4 5" key="1">
    <citation type="submission" date="2024-01" db="EMBL/GenBank/DDBJ databases">
        <title>A draft genome for the cacao thread blight pathogen Marasmiellus scandens.</title>
        <authorList>
            <person name="Baruah I.K."/>
            <person name="Leung J."/>
            <person name="Bukari Y."/>
            <person name="Amoako-Attah I."/>
            <person name="Meinhardt L.W."/>
            <person name="Bailey B.A."/>
            <person name="Cohen S.P."/>
        </authorList>
    </citation>
    <scope>NUCLEOTIDE SEQUENCE [LARGE SCALE GENOMIC DNA]</scope>
    <source>
        <strain evidence="4 5">GH-19</strain>
    </source>
</reference>
<evidence type="ECO:0000313" key="5">
    <source>
        <dbReference type="Proteomes" id="UP001498398"/>
    </source>
</evidence>
<comment type="caution">
    <text evidence="4">The sequence shown here is derived from an EMBL/GenBank/DDBJ whole genome shotgun (WGS) entry which is preliminary data.</text>
</comment>
<proteinExistence type="inferred from homology"/>